<dbReference type="GO" id="GO:0008592">
    <property type="term" value="P:regulation of Toll signaling pathway"/>
    <property type="evidence" value="ECO:0007669"/>
    <property type="project" value="InterPro"/>
</dbReference>
<feature type="region of interest" description="Disordered" evidence="1">
    <location>
        <begin position="124"/>
        <end position="145"/>
    </location>
</feature>
<name>A0A4W6E8T1_LATCA</name>
<dbReference type="Proteomes" id="UP000314980">
    <property type="component" value="Unassembled WGS sequence"/>
</dbReference>
<dbReference type="GO" id="GO:0070936">
    <property type="term" value="P:protein K48-linked ubiquitination"/>
    <property type="evidence" value="ECO:0007669"/>
    <property type="project" value="TreeGrafter"/>
</dbReference>
<reference evidence="3" key="3">
    <citation type="submission" date="2025-09" db="UniProtKB">
        <authorList>
            <consortium name="Ensembl"/>
        </authorList>
    </citation>
    <scope>IDENTIFICATION</scope>
</reference>
<dbReference type="InterPro" id="IPR048334">
    <property type="entry name" value="Pellino_FHA"/>
</dbReference>
<sequence length="293" mass="31818">MFSLGQENISTSPASTKGPVKYGELIVLGCNGSLPNGDKGRRKSRFALCRKNKANGVKPSTVHMTCTPQAAKAISSKEQHSISYTLSRAQTVVVEYTHDISTDMFQIGRSTENPIDFVVTDTVPGGQNHADSQTDSEHDLPLRLPHHLPKRPAVLCADLRRGLRLLQEHLPRGEGGQVEDAGRPDGRTDHQRRSGDAPAPRLQPGLQARPVEGDLGLRQRLHAAGDQIGSAEGQDGGSPTYTSRNCGVRENHNQLISVKLSQCECVSSTCLHHPPSDQTDADEQVFPLNSTRF</sequence>
<proteinExistence type="predicted"/>
<dbReference type="GO" id="GO:0061630">
    <property type="term" value="F:ubiquitin protein ligase activity"/>
    <property type="evidence" value="ECO:0007669"/>
    <property type="project" value="InterPro"/>
</dbReference>
<evidence type="ECO:0000313" key="3">
    <source>
        <dbReference type="Ensembl" id="ENSLCAP00010034011.1"/>
    </source>
</evidence>
<reference evidence="4" key="1">
    <citation type="submission" date="2015-09" db="EMBL/GenBank/DDBJ databases">
        <authorList>
            <person name="Sai Rama Sridatta P."/>
        </authorList>
    </citation>
    <scope>NUCLEOTIDE SEQUENCE [LARGE SCALE GENOMIC DNA]</scope>
</reference>
<dbReference type="InterPro" id="IPR006800">
    <property type="entry name" value="Pellino_fam"/>
</dbReference>
<evidence type="ECO:0000313" key="4">
    <source>
        <dbReference type="Proteomes" id="UP000314980"/>
    </source>
</evidence>
<reference evidence="3" key="2">
    <citation type="submission" date="2025-08" db="UniProtKB">
        <authorList>
            <consortium name="Ensembl"/>
        </authorList>
    </citation>
    <scope>IDENTIFICATION</scope>
</reference>
<protein>
    <submittedName>
        <fullName evidence="3">Pellino E3 ubiquitin protein ligase 1a</fullName>
    </submittedName>
</protein>
<dbReference type="PANTHER" id="PTHR12098">
    <property type="entry name" value="E3 UBIQUITIN-PROTEIN LIGASE PELLINO-RELATED"/>
    <property type="match status" value="1"/>
</dbReference>
<dbReference type="PANTHER" id="PTHR12098:SF4">
    <property type="entry name" value="E3 UBIQUITIN-PROTEIN LIGASE PELLINO HOMOLOG 1"/>
    <property type="match status" value="1"/>
</dbReference>
<feature type="compositionally biased region" description="Basic and acidic residues" evidence="1">
    <location>
        <begin position="180"/>
        <end position="195"/>
    </location>
</feature>
<accession>A0A4W6E8T1</accession>
<dbReference type="GeneTree" id="ENSGT00950000183050"/>
<organism evidence="3 4">
    <name type="scientific">Lates calcarifer</name>
    <name type="common">Barramundi</name>
    <name type="synonym">Holocentrus calcarifer</name>
    <dbReference type="NCBI Taxonomy" id="8187"/>
    <lineage>
        <taxon>Eukaryota</taxon>
        <taxon>Metazoa</taxon>
        <taxon>Chordata</taxon>
        <taxon>Craniata</taxon>
        <taxon>Vertebrata</taxon>
        <taxon>Euteleostomi</taxon>
        <taxon>Actinopterygii</taxon>
        <taxon>Neopterygii</taxon>
        <taxon>Teleostei</taxon>
        <taxon>Neoteleostei</taxon>
        <taxon>Acanthomorphata</taxon>
        <taxon>Carangaria</taxon>
        <taxon>Carangaria incertae sedis</taxon>
        <taxon>Centropomidae</taxon>
        <taxon>Lates</taxon>
    </lineage>
</organism>
<dbReference type="AlphaFoldDB" id="A0A4W6E8T1"/>
<dbReference type="Pfam" id="PF04710">
    <property type="entry name" value="Pellino_FHA"/>
    <property type="match status" value="1"/>
</dbReference>
<feature type="region of interest" description="Disordered" evidence="1">
    <location>
        <begin position="168"/>
        <end position="208"/>
    </location>
</feature>
<keyword evidence="4" id="KW-1185">Reference proteome</keyword>
<evidence type="ECO:0000256" key="1">
    <source>
        <dbReference type="SAM" id="MobiDB-lite"/>
    </source>
</evidence>
<dbReference type="Ensembl" id="ENSLCAT00010034818.1">
    <property type="protein sequence ID" value="ENSLCAP00010034011.1"/>
    <property type="gene ID" value="ENSLCAG00010015981.1"/>
</dbReference>
<evidence type="ECO:0000259" key="2">
    <source>
        <dbReference type="Pfam" id="PF04710"/>
    </source>
</evidence>
<gene>
    <name evidence="3" type="primary">PELI1</name>
</gene>
<feature type="domain" description="Pellino FHA" evidence="2">
    <location>
        <begin position="15"/>
        <end position="134"/>
    </location>
</feature>